<evidence type="ECO:0000313" key="3">
    <source>
        <dbReference type="Proteomes" id="UP001183202"/>
    </source>
</evidence>
<dbReference type="RefSeq" id="WP_311559427.1">
    <property type="nucleotide sequence ID" value="NZ_JAVREJ010000023.1"/>
</dbReference>
<name>A0ABU2NG31_9PSEU</name>
<evidence type="ECO:0000313" key="2">
    <source>
        <dbReference type="EMBL" id="MDT0352916.1"/>
    </source>
</evidence>
<dbReference type="Pfam" id="PF19319">
    <property type="entry name" value="DUF5919"/>
    <property type="match status" value="1"/>
</dbReference>
<organism evidence="2 3">
    <name type="scientific">Pseudonocardia charpentierae</name>
    <dbReference type="NCBI Taxonomy" id="3075545"/>
    <lineage>
        <taxon>Bacteria</taxon>
        <taxon>Bacillati</taxon>
        <taxon>Actinomycetota</taxon>
        <taxon>Actinomycetes</taxon>
        <taxon>Pseudonocardiales</taxon>
        <taxon>Pseudonocardiaceae</taxon>
        <taxon>Pseudonocardia</taxon>
    </lineage>
</organism>
<dbReference type="Proteomes" id="UP001183202">
    <property type="component" value="Unassembled WGS sequence"/>
</dbReference>
<dbReference type="InterPro" id="IPR045697">
    <property type="entry name" value="DUF5919"/>
</dbReference>
<evidence type="ECO:0000259" key="1">
    <source>
        <dbReference type="Pfam" id="PF19319"/>
    </source>
</evidence>
<protein>
    <submittedName>
        <fullName evidence="2">DUF5919 domain-containing protein</fullName>
    </submittedName>
</protein>
<sequence>MFLTEDPAFIPALRAKAAAGARVRLLYGDPTSREVIRRSTDEGIGKMAISAKIRNALALVRQLDGEPGVEIRCHATTLYNSIYRYDDEMIVNSHVLGITAPHAPAMHLRRLSAGDLFGTYVQSFDRVWDTAKPPKW</sequence>
<dbReference type="EMBL" id="JAVREJ010000023">
    <property type="protein sequence ID" value="MDT0352916.1"/>
    <property type="molecule type" value="Genomic_DNA"/>
</dbReference>
<reference evidence="3" key="1">
    <citation type="submission" date="2023-07" db="EMBL/GenBank/DDBJ databases">
        <title>30 novel species of actinomycetes from the DSMZ collection.</title>
        <authorList>
            <person name="Nouioui I."/>
        </authorList>
    </citation>
    <scope>NUCLEOTIDE SEQUENCE [LARGE SCALE GENOMIC DNA]</scope>
    <source>
        <strain evidence="3">DSM 45834</strain>
    </source>
</reference>
<accession>A0ABU2NG31</accession>
<gene>
    <name evidence="2" type="ORF">RM445_25680</name>
</gene>
<feature type="domain" description="DUF5919" evidence="1">
    <location>
        <begin position="16"/>
        <end position="133"/>
    </location>
</feature>
<comment type="caution">
    <text evidence="2">The sequence shown here is derived from an EMBL/GenBank/DDBJ whole genome shotgun (WGS) entry which is preliminary data.</text>
</comment>
<proteinExistence type="predicted"/>
<keyword evidence="3" id="KW-1185">Reference proteome</keyword>